<sequence>MKPFLVKKLRIKEWDEAVSGLWLAENEEWVLLRRLYDYRPDGYVLVAKSYIESDTKSRSEAQTARVLKLKGIDNAVPEGFMFGNVVQMFQCIQQQYQLFQFQDEEDSSFCGQLRDYDETGFRINSLSPRAELDLDYDLWFRFNELVTIDFENDYLASLALLWQDKARRKWKINQRIQSN</sequence>
<evidence type="ECO:0000313" key="2">
    <source>
        <dbReference type="Proteomes" id="UP001501153"/>
    </source>
</evidence>
<name>A0ABP8IRB4_9BACT</name>
<keyword evidence="2" id="KW-1185">Reference proteome</keyword>
<accession>A0ABP8IRB4</accession>
<evidence type="ECO:0000313" key="1">
    <source>
        <dbReference type="EMBL" id="GAA4368534.1"/>
    </source>
</evidence>
<dbReference type="EMBL" id="BAABGZ010000079">
    <property type="protein sequence ID" value="GAA4368534.1"/>
    <property type="molecule type" value="Genomic_DNA"/>
</dbReference>
<protein>
    <submittedName>
        <fullName evidence="1">Uncharacterized protein</fullName>
    </submittedName>
</protein>
<comment type="caution">
    <text evidence="1">The sequence shown here is derived from an EMBL/GenBank/DDBJ whole genome shotgun (WGS) entry which is preliminary data.</text>
</comment>
<reference evidence="2" key="1">
    <citation type="journal article" date="2019" name="Int. J. Syst. Evol. Microbiol.">
        <title>The Global Catalogue of Microorganisms (GCM) 10K type strain sequencing project: providing services to taxonomists for standard genome sequencing and annotation.</title>
        <authorList>
            <consortium name="The Broad Institute Genomics Platform"/>
            <consortium name="The Broad Institute Genome Sequencing Center for Infectious Disease"/>
            <person name="Wu L."/>
            <person name="Ma J."/>
        </authorList>
    </citation>
    <scope>NUCLEOTIDE SEQUENCE [LARGE SCALE GENOMIC DNA]</scope>
    <source>
        <strain evidence="2">JCM 17923</strain>
    </source>
</reference>
<dbReference type="RefSeq" id="WP_345238055.1">
    <property type="nucleotide sequence ID" value="NZ_BAABGZ010000079.1"/>
</dbReference>
<organism evidence="1 2">
    <name type="scientific">Hymenobacter saemangeumensis</name>
    <dbReference type="NCBI Taxonomy" id="1084522"/>
    <lineage>
        <taxon>Bacteria</taxon>
        <taxon>Pseudomonadati</taxon>
        <taxon>Bacteroidota</taxon>
        <taxon>Cytophagia</taxon>
        <taxon>Cytophagales</taxon>
        <taxon>Hymenobacteraceae</taxon>
        <taxon>Hymenobacter</taxon>
    </lineage>
</organism>
<dbReference type="Proteomes" id="UP001501153">
    <property type="component" value="Unassembled WGS sequence"/>
</dbReference>
<proteinExistence type="predicted"/>
<gene>
    <name evidence="1" type="ORF">GCM10023185_41400</name>
</gene>